<dbReference type="PIRSF" id="PIRSF029895">
    <property type="entry name" value="SpoIV"/>
    <property type="match status" value="1"/>
</dbReference>
<keyword evidence="1" id="KW-0472">Membrane</keyword>
<evidence type="ECO:0000313" key="3">
    <source>
        <dbReference type="Proteomes" id="UP001516662"/>
    </source>
</evidence>
<dbReference type="NCBIfam" id="TIGR02876">
    <property type="entry name" value="spore_yqfD"/>
    <property type="match status" value="1"/>
</dbReference>
<feature type="transmembrane region" description="Helical" evidence="1">
    <location>
        <begin position="85"/>
        <end position="110"/>
    </location>
</feature>
<name>A0ABR9QHR1_9BACI</name>
<evidence type="ECO:0000256" key="1">
    <source>
        <dbReference type="SAM" id="Phobius"/>
    </source>
</evidence>
<dbReference type="RefSeq" id="WP_193535490.1">
    <property type="nucleotide sequence ID" value="NZ_JADCLJ010000019.1"/>
</dbReference>
<dbReference type="Pfam" id="PF06898">
    <property type="entry name" value="YqfD"/>
    <property type="match status" value="1"/>
</dbReference>
<dbReference type="InterPro" id="IPR010690">
    <property type="entry name" value="YqfD"/>
</dbReference>
<keyword evidence="3" id="KW-1185">Reference proteome</keyword>
<comment type="caution">
    <text evidence="2">The sequence shown here is derived from an EMBL/GenBank/DDBJ whole genome shotgun (WGS) entry which is preliminary data.</text>
</comment>
<dbReference type="EMBL" id="JADCLJ010000019">
    <property type="protein sequence ID" value="MBE4908023.1"/>
    <property type="molecule type" value="Genomic_DNA"/>
</dbReference>
<dbReference type="Proteomes" id="UP001516662">
    <property type="component" value="Unassembled WGS sequence"/>
</dbReference>
<proteinExistence type="predicted"/>
<evidence type="ECO:0000313" key="2">
    <source>
        <dbReference type="EMBL" id="MBE4908023.1"/>
    </source>
</evidence>
<keyword evidence="1" id="KW-0812">Transmembrane</keyword>
<keyword evidence="1" id="KW-1133">Transmembrane helix</keyword>
<accession>A0ABR9QHR1</accession>
<protein>
    <submittedName>
        <fullName evidence="2">Sporulation protein YqfD</fullName>
    </submittedName>
</protein>
<gene>
    <name evidence="2" type="primary">yqfD</name>
    <name evidence="2" type="ORF">IMZ08_08155</name>
</gene>
<sequence>MKNQWMNFFSGSVKIKVTGKGIERFLNDCVRNGIPIWDVKKPYTDSCTCHINLRDISKIRPLVRKSDCRLRFIGKKGLPFLFRRTLLNSGFLIGAILFFSIITFLSNMIWGIQIEGAKPETEHLLRKELTEIGVQKGKLQFLVADVESIQRQLSDNIDAITWVGVELKGTTYHFQVVEKNQPEKPEFISPRHLTAKKKAVITDMFVEEGMPLVTVNDHVTEGQVLVSGIIGKEGQTKIVPARAKIFGETWYKSEVMVELTTKFYVFTGNYKTKHYLKFWNWSLPIWGFGKNEFKSFETETHEKPIRFIKWNLPIAYTKITSRENEEVERTYTVEQAKEVAKQYAKNKLEEELDEDAKIKGEKVLHQSHENGKVRLSIHYQVIENIVTSIPLVQGD</sequence>
<reference evidence="2 3" key="1">
    <citation type="submission" date="2020-10" db="EMBL/GenBank/DDBJ databases">
        <title>Bacillus sp. HD4P25, an endophyte from a halophyte.</title>
        <authorList>
            <person name="Sun J.-Q."/>
        </authorList>
    </citation>
    <scope>NUCLEOTIDE SEQUENCE [LARGE SCALE GENOMIC DNA]</scope>
    <source>
        <strain evidence="2 3">YIM 93174</strain>
    </source>
</reference>
<organism evidence="2 3">
    <name type="scientific">Litchfieldia luteola</name>
    <dbReference type="NCBI Taxonomy" id="682179"/>
    <lineage>
        <taxon>Bacteria</taxon>
        <taxon>Bacillati</taxon>
        <taxon>Bacillota</taxon>
        <taxon>Bacilli</taxon>
        <taxon>Bacillales</taxon>
        <taxon>Bacillaceae</taxon>
        <taxon>Litchfieldia</taxon>
    </lineage>
</organism>